<dbReference type="PANTHER" id="PTHR33515">
    <property type="entry name" value="RIBOSOME-BINDING FACTOR A, CHLOROPLASTIC-RELATED"/>
    <property type="match status" value="1"/>
</dbReference>
<dbReference type="EMBL" id="AGWL01000001">
    <property type="protein sequence ID" value="EKU96110.1"/>
    <property type="molecule type" value="Genomic_DNA"/>
</dbReference>
<sequence>MVNPRADRVAKRIQQIVAGMLGGKLKDPRLELVTITDARVTGDLQQATVYFTAHGEERQVAAERGLNAAKGVIRSEVGKQLGLRLTPTIEFEVDNLPEAARSFEDVLDAARRRDAELAAQRGSEYAGGEDPYRTSSSQEPAEHEGSSDTESAEER</sequence>
<dbReference type="InterPro" id="IPR020053">
    <property type="entry name" value="Ribosome-bd_factorA_CS"/>
</dbReference>
<comment type="function">
    <text evidence="2">One of several proteins that assist in the late maturation steps of the functional core of the 30S ribosomal subunit. Associates with free 30S ribosomal subunits (but not with 30S subunits that are part of 70S ribosomes or polysomes). Required for efficient processing of 16S rRNA. May interact with the 5'-terminal helix region of 16S rRNA.</text>
</comment>
<dbReference type="Gene3D" id="3.30.300.20">
    <property type="match status" value="1"/>
</dbReference>
<feature type="region of interest" description="Disordered" evidence="3">
    <location>
        <begin position="116"/>
        <end position="155"/>
    </location>
</feature>
<dbReference type="AlphaFoldDB" id="K9F3Q1"/>
<dbReference type="GO" id="GO:0030490">
    <property type="term" value="P:maturation of SSU-rRNA"/>
    <property type="evidence" value="ECO:0007669"/>
    <property type="project" value="UniProtKB-UniRule"/>
</dbReference>
<feature type="compositionally biased region" description="Basic and acidic residues" evidence="3">
    <location>
        <begin position="140"/>
        <end position="155"/>
    </location>
</feature>
<dbReference type="PROSITE" id="PS01319">
    <property type="entry name" value="RBFA"/>
    <property type="match status" value="1"/>
</dbReference>
<dbReference type="InterPro" id="IPR023799">
    <property type="entry name" value="RbfA_dom_sf"/>
</dbReference>
<name>K9F3Q1_9ACTO</name>
<reference evidence="4 5" key="1">
    <citation type="submission" date="2012-09" db="EMBL/GenBank/DDBJ databases">
        <title>The Genome Sequence of Actinobaculum massiliae ACS-171-V-COL2.</title>
        <authorList>
            <consortium name="The Broad Institute Genome Sequencing Platform"/>
            <person name="Earl A."/>
            <person name="Ward D."/>
            <person name="Feldgarden M."/>
            <person name="Gevers D."/>
            <person name="Saerens B."/>
            <person name="Vaneechoutte M."/>
            <person name="Walker B."/>
            <person name="Young S.K."/>
            <person name="Zeng Q."/>
            <person name="Gargeya S."/>
            <person name="Fitzgerald M."/>
            <person name="Haas B."/>
            <person name="Abouelleil A."/>
            <person name="Alvarado L."/>
            <person name="Arachchi H.M."/>
            <person name="Berlin A."/>
            <person name="Chapman S.B."/>
            <person name="Goldberg J."/>
            <person name="Griggs A."/>
            <person name="Gujja S."/>
            <person name="Hansen M."/>
            <person name="Howarth C."/>
            <person name="Imamovic A."/>
            <person name="Larimer J."/>
            <person name="McCowen C."/>
            <person name="Montmayeur A."/>
            <person name="Murphy C."/>
            <person name="Neiman D."/>
            <person name="Pearson M."/>
            <person name="Priest M."/>
            <person name="Roberts A."/>
            <person name="Saif S."/>
            <person name="Shea T."/>
            <person name="Sisk P."/>
            <person name="Sykes S."/>
            <person name="Wortman J."/>
            <person name="Nusbaum C."/>
            <person name="Birren B."/>
        </authorList>
    </citation>
    <scope>NUCLEOTIDE SEQUENCE [LARGE SCALE GENOMIC DNA]</scope>
    <source>
        <strain evidence="5">ACS-171-V-Col2</strain>
    </source>
</reference>
<evidence type="ECO:0000256" key="1">
    <source>
        <dbReference type="ARBA" id="ARBA00022517"/>
    </source>
</evidence>
<dbReference type="HAMAP" id="MF_00003">
    <property type="entry name" value="RbfA"/>
    <property type="match status" value="1"/>
</dbReference>
<dbReference type="NCBIfam" id="TIGR00082">
    <property type="entry name" value="rbfA"/>
    <property type="match status" value="1"/>
</dbReference>
<proteinExistence type="inferred from homology"/>
<dbReference type="InterPro" id="IPR015946">
    <property type="entry name" value="KH_dom-like_a/b"/>
</dbReference>
<dbReference type="GO" id="GO:0005829">
    <property type="term" value="C:cytosol"/>
    <property type="evidence" value="ECO:0007669"/>
    <property type="project" value="TreeGrafter"/>
</dbReference>
<gene>
    <name evidence="2" type="primary">rbfA</name>
    <name evidence="4" type="ORF">HMPREF9233_00198</name>
</gene>
<evidence type="ECO:0000313" key="5">
    <source>
        <dbReference type="Proteomes" id="UP000009888"/>
    </source>
</evidence>
<comment type="similarity">
    <text evidence="2">Belongs to the RbfA family.</text>
</comment>
<comment type="caution">
    <text evidence="4">The sequence shown here is derived from an EMBL/GenBank/DDBJ whole genome shotgun (WGS) entry which is preliminary data.</text>
</comment>
<accession>K9F3Q1</accession>
<keyword evidence="5" id="KW-1185">Reference proteome</keyword>
<dbReference type="Pfam" id="PF02033">
    <property type="entry name" value="RBFA"/>
    <property type="match status" value="1"/>
</dbReference>
<dbReference type="RefSeq" id="WP_007000416.1">
    <property type="nucleotide sequence ID" value="NZ_JH992955.1"/>
</dbReference>
<dbReference type="eggNOG" id="COG0858">
    <property type="taxonomic scope" value="Bacteria"/>
</dbReference>
<dbReference type="PANTHER" id="PTHR33515:SF1">
    <property type="entry name" value="RIBOSOME-BINDING FACTOR A, CHLOROPLASTIC-RELATED"/>
    <property type="match status" value="1"/>
</dbReference>
<comment type="subcellular location">
    <subcellularLocation>
        <location evidence="2">Cytoplasm</location>
    </subcellularLocation>
</comment>
<evidence type="ECO:0000256" key="2">
    <source>
        <dbReference type="HAMAP-Rule" id="MF_00003"/>
    </source>
</evidence>
<dbReference type="InterPro" id="IPR000238">
    <property type="entry name" value="RbfA"/>
</dbReference>
<keyword evidence="1 2" id="KW-0690">Ribosome biogenesis</keyword>
<dbReference type="Proteomes" id="UP000009888">
    <property type="component" value="Unassembled WGS sequence"/>
</dbReference>
<organism evidence="4 5">
    <name type="scientific">Actinobaculum massiliense ACS-171-V-Col2</name>
    <dbReference type="NCBI Taxonomy" id="883066"/>
    <lineage>
        <taxon>Bacteria</taxon>
        <taxon>Bacillati</taxon>
        <taxon>Actinomycetota</taxon>
        <taxon>Actinomycetes</taxon>
        <taxon>Actinomycetales</taxon>
        <taxon>Actinomycetaceae</taxon>
        <taxon>Actinobaculum</taxon>
    </lineage>
</organism>
<dbReference type="GO" id="GO:0043024">
    <property type="term" value="F:ribosomal small subunit binding"/>
    <property type="evidence" value="ECO:0007669"/>
    <property type="project" value="TreeGrafter"/>
</dbReference>
<protein>
    <recommendedName>
        <fullName evidence="2">Ribosome-binding factor A</fullName>
    </recommendedName>
</protein>
<evidence type="ECO:0000256" key="3">
    <source>
        <dbReference type="SAM" id="MobiDB-lite"/>
    </source>
</evidence>
<evidence type="ECO:0000313" key="4">
    <source>
        <dbReference type="EMBL" id="EKU96110.1"/>
    </source>
</evidence>
<dbReference type="HOGENOM" id="CLU_089475_0_0_11"/>
<dbReference type="PATRIC" id="fig|883066.3.peg.199"/>
<comment type="subunit">
    <text evidence="2">Monomer. Binds 30S ribosomal subunits, but not 50S ribosomal subunits or 70S ribosomes.</text>
</comment>
<dbReference type="STRING" id="202789.GCA_001457435_00271"/>
<dbReference type="SUPFAM" id="SSF89919">
    <property type="entry name" value="Ribosome-binding factor A, RbfA"/>
    <property type="match status" value="1"/>
</dbReference>
<keyword evidence="2" id="KW-0963">Cytoplasm</keyword>